<dbReference type="Pfam" id="PF20209">
    <property type="entry name" value="DUF6570"/>
    <property type="match status" value="1"/>
</dbReference>
<reference evidence="3" key="1">
    <citation type="journal article" date="2011" name="Science">
        <title>The plant cell wall-decomposing machinery underlies the functional diversity of forest fungi.</title>
        <authorList>
            <person name="Eastwood D.C."/>
            <person name="Floudas D."/>
            <person name="Binder M."/>
            <person name="Majcherczyk A."/>
            <person name="Schneider P."/>
            <person name="Aerts A."/>
            <person name="Asiegbu F.O."/>
            <person name="Baker S.E."/>
            <person name="Barry K."/>
            <person name="Bendiksby M."/>
            <person name="Blumentritt M."/>
            <person name="Coutinho P.M."/>
            <person name="Cullen D."/>
            <person name="de Vries R.P."/>
            <person name="Gathman A."/>
            <person name="Goodell B."/>
            <person name="Henrissat B."/>
            <person name="Ihrmark K."/>
            <person name="Kauserud H."/>
            <person name="Kohler A."/>
            <person name="LaButti K."/>
            <person name="Lapidus A."/>
            <person name="Lavin J.L."/>
            <person name="Lee Y.-H."/>
            <person name="Lindquist E."/>
            <person name="Lilly W."/>
            <person name="Lucas S."/>
            <person name="Morin E."/>
            <person name="Murat C."/>
            <person name="Oguiza J.A."/>
            <person name="Park J."/>
            <person name="Pisabarro A.G."/>
            <person name="Riley R."/>
            <person name="Rosling A."/>
            <person name="Salamov A."/>
            <person name="Schmidt O."/>
            <person name="Schmutz J."/>
            <person name="Skrede I."/>
            <person name="Stenlid J."/>
            <person name="Wiebenga A."/>
            <person name="Xie X."/>
            <person name="Kuees U."/>
            <person name="Hibbett D.S."/>
            <person name="Hoffmeister D."/>
            <person name="Hoegberg N."/>
            <person name="Martin F."/>
            <person name="Grigoriev I.V."/>
            <person name="Watkinson S.C."/>
        </authorList>
    </citation>
    <scope>NUCLEOTIDE SEQUENCE [LARGE SCALE GENOMIC DNA]</scope>
    <source>
        <strain evidence="3">strain S7.3</strain>
    </source>
</reference>
<protein>
    <recommendedName>
        <fullName evidence="1">DUF6570 domain-containing protein</fullName>
    </recommendedName>
</protein>
<organism evidence="3">
    <name type="scientific">Serpula lacrymans var. lacrymans (strain S7.3)</name>
    <name type="common">Dry rot fungus</name>
    <dbReference type="NCBI Taxonomy" id="936435"/>
    <lineage>
        <taxon>Eukaryota</taxon>
        <taxon>Fungi</taxon>
        <taxon>Dikarya</taxon>
        <taxon>Basidiomycota</taxon>
        <taxon>Agaricomycotina</taxon>
        <taxon>Agaricomycetes</taxon>
        <taxon>Agaricomycetidae</taxon>
        <taxon>Boletales</taxon>
        <taxon>Coniophorineae</taxon>
        <taxon>Serpulaceae</taxon>
        <taxon>Serpula</taxon>
    </lineage>
</organism>
<evidence type="ECO:0000313" key="3">
    <source>
        <dbReference type="Proteomes" id="UP000008063"/>
    </source>
</evidence>
<proteinExistence type="predicted"/>
<dbReference type="InterPro" id="IPR046700">
    <property type="entry name" value="DUF6570"/>
</dbReference>
<dbReference type="AlphaFoldDB" id="F8Q9H8"/>
<evidence type="ECO:0000259" key="1">
    <source>
        <dbReference type="Pfam" id="PF20209"/>
    </source>
</evidence>
<gene>
    <name evidence="2" type="ORF">SERLA73DRAFT_61545</name>
</gene>
<evidence type="ECO:0000313" key="2">
    <source>
        <dbReference type="EMBL" id="EGN95233.1"/>
    </source>
</evidence>
<accession>F8Q9H8</accession>
<dbReference type="HOGENOM" id="CLU_169370_0_0_1"/>
<dbReference type="OMA" id="KNIPERC"/>
<dbReference type="Proteomes" id="UP000008063">
    <property type="component" value="Unassembled WGS sequence"/>
</dbReference>
<keyword evidence="3" id="KW-1185">Reference proteome</keyword>
<sequence length="71" mass="7814">MVANPILPHSLSVLLSTIGVTIVGPKNIPERCMNGLFLVQRNAVQDALKFLQHNNPLYSDIIISEDCIATR</sequence>
<dbReference type="EMBL" id="GL945486">
    <property type="protein sequence ID" value="EGN95233.1"/>
    <property type="molecule type" value="Genomic_DNA"/>
</dbReference>
<dbReference type="InParanoid" id="F8Q9H8"/>
<feature type="domain" description="DUF6570" evidence="1">
    <location>
        <begin position="6"/>
        <end position="68"/>
    </location>
</feature>
<dbReference type="OrthoDB" id="3257061at2759"/>
<name>F8Q9H8_SERL3</name>